<keyword evidence="2" id="KW-0460">Magnesium</keyword>
<dbReference type="Gene3D" id="3.20.20.120">
    <property type="entry name" value="Enolase-like C-terminal domain"/>
    <property type="match status" value="1"/>
</dbReference>
<dbReference type="Gene3D" id="3.30.390.10">
    <property type="entry name" value="Enolase-like, N-terminal domain"/>
    <property type="match status" value="1"/>
</dbReference>
<gene>
    <name evidence="5" type="primary">menC</name>
    <name evidence="5" type="ordered locus">SYNW2306</name>
</gene>
<keyword evidence="6" id="KW-1185">Reference proteome</keyword>
<name>Q7U3X1_PARMW</name>
<feature type="domain" description="Mandelate racemase/muconate lactonizing enzyme C-terminal" evidence="4">
    <location>
        <begin position="122"/>
        <end position="224"/>
    </location>
</feature>
<keyword evidence="3 5" id="KW-0456">Lyase</keyword>
<evidence type="ECO:0000313" key="5">
    <source>
        <dbReference type="EMBL" id="CAE08821.1"/>
    </source>
</evidence>
<dbReference type="RefSeq" id="WP_011129159.1">
    <property type="nucleotide sequence ID" value="NC_005070.1"/>
</dbReference>
<keyword evidence="1" id="KW-0479">Metal-binding</keyword>
<sequence>MRLQLQGRRFRFSLRQPLRTAAGVLDAREGWLLRIEASDGALGWGEVAPLDFAERPLCAVGLEQLVGEWMSRSHLEERLPMLSPALGFGVGAALAELDGLVGKAARQGWLAAPRSAELLPAGDRMLHQLEQLLEQRGRQRQLTVKWKVAADPDPQEWLLLEALLERLPSTASLRLDANGGWSRATARRWMERLVGDPRFAWLEQPLAPNDQEGLDELAGLGPVALDESLDQDPSLRDHWCGWQVRRPLLEGDPRPLLRQLQECVPYRMLSTAFETGIGRRWLHHLAALQQQGPTPVAPGLAPGWCPSGPLFSDDPNAVWEAAA</sequence>
<organism evidence="5 6">
    <name type="scientific">Parasynechococcus marenigrum (strain WH8102)</name>
    <dbReference type="NCBI Taxonomy" id="84588"/>
    <lineage>
        <taxon>Bacteria</taxon>
        <taxon>Bacillati</taxon>
        <taxon>Cyanobacteriota</taxon>
        <taxon>Cyanophyceae</taxon>
        <taxon>Synechococcales</taxon>
        <taxon>Prochlorococcaceae</taxon>
        <taxon>Parasynechococcus</taxon>
        <taxon>Parasynechococcus marenigrum</taxon>
    </lineage>
</organism>
<dbReference type="PANTHER" id="PTHR48073">
    <property type="entry name" value="O-SUCCINYLBENZOATE SYNTHASE-RELATED"/>
    <property type="match status" value="1"/>
</dbReference>
<dbReference type="SFLD" id="SFLDG00180">
    <property type="entry name" value="muconate_cycloisomerase"/>
    <property type="match status" value="1"/>
</dbReference>
<dbReference type="eggNOG" id="COG4948">
    <property type="taxonomic scope" value="Bacteria"/>
</dbReference>
<dbReference type="InterPro" id="IPR029017">
    <property type="entry name" value="Enolase-like_N"/>
</dbReference>
<evidence type="ECO:0000313" key="6">
    <source>
        <dbReference type="Proteomes" id="UP000001422"/>
    </source>
</evidence>
<dbReference type="SUPFAM" id="SSF51604">
    <property type="entry name" value="Enolase C-terminal domain-like"/>
    <property type="match status" value="1"/>
</dbReference>
<dbReference type="GO" id="GO:0016829">
    <property type="term" value="F:lyase activity"/>
    <property type="evidence" value="ECO:0007669"/>
    <property type="project" value="UniProtKB-KW"/>
</dbReference>
<dbReference type="AlphaFoldDB" id="Q7U3X1"/>
<dbReference type="KEGG" id="syw:SYNW2306"/>
<dbReference type="EC" id="4.2.1.-" evidence="5"/>
<dbReference type="GO" id="GO:0046872">
    <property type="term" value="F:metal ion binding"/>
    <property type="evidence" value="ECO:0007669"/>
    <property type="project" value="UniProtKB-KW"/>
</dbReference>
<dbReference type="InterPro" id="IPR013342">
    <property type="entry name" value="Mandelate_racemase_C"/>
</dbReference>
<protein>
    <submittedName>
        <fullName evidence="5">O-succinylbenzoate synthase</fullName>
        <ecNumber evidence="5">4.2.1.-</ecNumber>
    </submittedName>
</protein>
<dbReference type="EMBL" id="BX569695">
    <property type="protein sequence ID" value="CAE08821.1"/>
    <property type="molecule type" value="Genomic_DNA"/>
</dbReference>
<evidence type="ECO:0000256" key="2">
    <source>
        <dbReference type="ARBA" id="ARBA00022842"/>
    </source>
</evidence>
<dbReference type="PANTHER" id="PTHR48073:SF2">
    <property type="entry name" value="O-SUCCINYLBENZOATE SYNTHASE"/>
    <property type="match status" value="1"/>
</dbReference>
<dbReference type="Pfam" id="PF13378">
    <property type="entry name" value="MR_MLE_C"/>
    <property type="match status" value="1"/>
</dbReference>
<dbReference type="SUPFAM" id="SSF54826">
    <property type="entry name" value="Enolase N-terminal domain-like"/>
    <property type="match status" value="1"/>
</dbReference>
<dbReference type="STRING" id="84588.SYNW2306"/>
<dbReference type="Pfam" id="PF21508">
    <property type="entry name" value="MenC_N"/>
    <property type="match status" value="1"/>
</dbReference>
<evidence type="ECO:0000256" key="3">
    <source>
        <dbReference type="ARBA" id="ARBA00023239"/>
    </source>
</evidence>
<dbReference type="SFLD" id="SFLDF00009">
    <property type="entry name" value="o-succinylbenzoate_synthase"/>
    <property type="match status" value="1"/>
</dbReference>
<dbReference type="InterPro" id="IPR036849">
    <property type="entry name" value="Enolase-like_C_sf"/>
</dbReference>
<dbReference type="InterPro" id="IPR041338">
    <property type="entry name" value="OSBS_N"/>
</dbReference>
<dbReference type="SFLD" id="SFLDS00001">
    <property type="entry name" value="Enolase"/>
    <property type="match status" value="1"/>
</dbReference>
<dbReference type="CDD" id="cd03320">
    <property type="entry name" value="OSBS"/>
    <property type="match status" value="1"/>
</dbReference>
<dbReference type="Proteomes" id="UP000001422">
    <property type="component" value="Chromosome"/>
</dbReference>
<evidence type="ECO:0000259" key="4">
    <source>
        <dbReference type="SMART" id="SM00922"/>
    </source>
</evidence>
<proteinExistence type="predicted"/>
<dbReference type="SMART" id="SM00922">
    <property type="entry name" value="MR_MLE"/>
    <property type="match status" value="1"/>
</dbReference>
<dbReference type="InterPro" id="IPR029065">
    <property type="entry name" value="Enolase_C-like"/>
</dbReference>
<reference evidence="5 6" key="1">
    <citation type="journal article" date="2003" name="Nature">
        <title>The genome of a motile marine Synechococcus.</title>
        <authorList>
            <person name="Palenik B."/>
            <person name="Brahamsha B."/>
            <person name="Larimer F."/>
            <person name="Land M."/>
            <person name="Hauser L."/>
            <person name="Chain P."/>
            <person name="Lamerdin J."/>
            <person name="Regala W."/>
            <person name="Allen E.A."/>
            <person name="McCarren J."/>
            <person name="Paulsen I."/>
            <person name="Dufresne A."/>
            <person name="Partensky F."/>
            <person name="Webb E."/>
            <person name="Waterbury J."/>
        </authorList>
    </citation>
    <scope>NUCLEOTIDE SEQUENCE [LARGE SCALE GENOMIC DNA]</scope>
    <source>
        <strain evidence="5 6">WH8102</strain>
    </source>
</reference>
<dbReference type="HOGENOM" id="CLU_030273_0_2_3"/>
<accession>Q7U3X1</accession>
<evidence type="ECO:0000256" key="1">
    <source>
        <dbReference type="ARBA" id="ARBA00022723"/>
    </source>
</evidence>